<dbReference type="AlphaFoldDB" id="A0AAV4NLY4"/>
<keyword evidence="3" id="KW-1185">Reference proteome</keyword>
<dbReference type="Proteomes" id="UP001054837">
    <property type="component" value="Unassembled WGS sequence"/>
</dbReference>
<feature type="compositionally biased region" description="Basic and acidic residues" evidence="1">
    <location>
        <begin position="40"/>
        <end position="55"/>
    </location>
</feature>
<protein>
    <submittedName>
        <fullName evidence="2">Uncharacterized protein</fullName>
    </submittedName>
</protein>
<proteinExistence type="predicted"/>
<comment type="caution">
    <text evidence="2">The sequence shown here is derived from an EMBL/GenBank/DDBJ whole genome shotgun (WGS) entry which is preliminary data.</text>
</comment>
<accession>A0AAV4NLY4</accession>
<feature type="region of interest" description="Disordered" evidence="1">
    <location>
        <begin position="40"/>
        <end position="64"/>
    </location>
</feature>
<gene>
    <name evidence="2" type="ORF">CDAR_242191</name>
</gene>
<evidence type="ECO:0000313" key="3">
    <source>
        <dbReference type="Proteomes" id="UP001054837"/>
    </source>
</evidence>
<sequence>MVKLSDLPRHILSLSVQVRAISWLDKRVVGPRILHVSETRVQDPESLEQERKGPEEFDSNTSHRLRHGSTHRIYLAGRHRIFDTIDLRINDALHDWLTPATGAAAPVRLRRRKLRNRASPLRVRRIYQTPEPGDFPQMTELKDCGCSDDVFDARRRPDKTLNMEC</sequence>
<reference evidence="2 3" key="1">
    <citation type="submission" date="2021-06" db="EMBL/GenBank/DDBJ databases">
        <title>Caerostris darwini draft genome.</title>
        <authorList>
            <person name="Kono N."/>
            <person name="Arakawa K."/>
        </authorList>
    </citation>
    <scope>NUCLEOTIDE SEQUENCE [LARGE SCALE GENOMIC DNA]</scope>
</reference>
<evidence type="ECO:0000313" key="2">
    <source>
        <dbReference type="EMBL" id="GIX85822.1"/>
    </source>
</evidence>
<name>A0AAV4NLY4_9ARAC</name>
<organism evidence="2 3">
    <name type="scientific">Caerostris darwini</name>
    <dbReference type="NCBI Taxonomy" id="1538125"/>
    <lineage>
        <taxon>Eukaryota</taxon>
        <taxon>Metazoa</taxon>
        <taxon>Ecdysozoa</taxon>
        <taxon>Arthropoda</taxon>
        <taxon>Chelicerata</taxon>
        <taxon>Arachnida</taxon>
        <taxon>Araneae</taxon>
        <taxon>Araneomorphae</taxon>
        <taxon>Entelegynae</taxon>
        <taxon>Araneoidea</taxon>
        <taxon>Araneidae</taxon>
        <taxon>Caerostris</taxon>
    </lineage>
</organism>
<evidence type="ECO:0000256" key="1">
    <source>
        <dbReference type="SAM" id="MobiDB-lite"/>
    </source>
</evidence>
<dbReference type="EMBL" id="BPLQ01001822">
    <property type="protein sequence ID" value="GIX85822.1"/>
    <property type="molecule type" value="Genomic_DNA"/>
</dbReference>